<dbReference type="Gene3D" id="3.40.50.1820">
    <property type="entry name" value="alpha/beta hydrolase"/>
    <property type="match status" value="1"/>
</dbReference>
<dbReference type="InterPro" id="IPR029058">
    <property type="entry name" value="AB_hydrolase_fold"/>
</dbReference>
<dbReference type="SUPFAM" id="SSF53474">
    <property type="entry name" value="alpha/beta-Hydrolases"/>
    <property type="match status" value="1"/>
</dbReference>
<evidence type="ECO:0000313" key="2">
    <source>
        <dbReference type="Proteomes" id="UP000821866"/>
    </source>
</evidence>
<keyword evidence="2" id="KW-1185">Reference proteome</keyword>
<gene>
    <name evidence="1" type="ORF">HPB51_005174</name>
</gene>
<dbReference type="Proteomes" id="UP000821866">
    <property type="component" value="Chromosome 6"/>
</dbReference>
<dbReference type="EMBL" id="JABSTU010000008">
    <property type="protein sequence ID" value="KAH8022809.1"/>
    <property type="molecule type" value="Genomic_DNA"/>
</dbReference>
<reference evidence="1" key="2">
    <citation type="submission" date="2021-09" db="EMBL/GenBank/DDBJ databases">
        <authorList>
            <person name="Jia N."/>
            <person name="Wang J."/>
            <person name="Shi W."/>
            <person name="Du L."/>
            <person name="Sun Y."/>
            <person name="Zhan W."/>
            <person name="Jiang J."/>
            <person name="Wang Q."/>
            <person name="Zhang B."/>
            <person name="Ji P."/>
            <person name="Sakyi L.B."/>
            <person name="Cui X."/>
            <person name="Yuan T."/>
            <person name="Jiang B."/>
            <person name="Yang W."/>
            <person name="Lam T.T.-Y."/>
            <person name="Chang Q."/>
            <person name="Ding S."/>
            <person name="Wang X."/>
            <person name="Zhu J."/>
            <person name="Ruan X."/>
            <person name="Zhao L."/>
            <person name="Wei J."/>
            <person name="Que T."/>
            <person name="Du C."/>
            <person name="Cheng J."/>
            <person name="Dai P."/>
            <person name="Han X."/>
            <person name="Huang E."/>
            <person name="Gao Y."/>
            <person name="Liu J."/>
            <person name="Shao H."/>
            <person name="Ye R."/>
            <person name="Li L."/>
            <person name="Wei W."/>
            <person name="Wang X."/>
            <person name="Wang C."/>
            <person name="Huo Q."/>
            <person name="Li W."/>
            <person name="Guo W."/>
            <person name="Chen H."/>
            <person name="Chen S."/>
            <person name="Zhou L."/>
            <person name="Zhou L."/>
            <person name="Ni X."/>
            <person name="Tian J."/>
            <person name="Zhou Y."/>
            <person name="Sheng Y."/>
            <person name="Liu T."/>
            <person name="Pan Y."/>
            <person name="Xia L."/>
            <person name="Li J."/>
            <person name="Zhao F."/>
            <person name="Cao W."/>
        </authorList>
    </citation>
    <scope>NUCLEOTIDE SEQUENCE</scope>
    <source>
        <strain evidence="1">Rmic-2018</strain>
        <tissue evidence="1">Larvae</tissue>
    </source>
</reference>
<protein>
    <submittedName>
        <fullName evidence="1">Uncharacterized protein</fullName>
    </submittedName>
</protein>
<reference evidence="1" key="1">
    <citation type="journal article" date="2020" name="Cell">
        <title>Large-Scale Comparative Analyses of Tick Genomes Elucidate Their Genetic Diversity and Vector Capacities.</title>
        <authorList>
            <consortium name="Tick Genome and Microbiome Consortium (TIGMIC)"/>
            <person name="Jia N."/>
            <person name="Wang J."/>
            <person name="Shi W."/>
            <person name="Du L."/>
            <person name="Sun Y."/>
            <person name="Zhan W."/>
            <person name="Jiang J.F."/>
            <person name="Wang Q."/>
            <person name="Zhang B."/>
            <person name="Ji P."/>
            <person name="Bell-Sakyi L."/>
            <person name="Cui X.M."/>
            <person name="Yuan T.T."/>
            <person name="Jiang B.G."/>
            <person name="Yang W.F."/>
            <person name="Lam T.T."/>
            <person name="Chang Q.C."/>
            <person name="Ding S.J."/>
            <person name="Wang X.J."/>
            <person name="Zhu J.G."/>
            <person name="Ruan X.D."/>
            <person name="Zhao L."/>
            <person name="Wei J.T."/>
            <person name="Ye R.Z."/>
            <person name="Que T.C."/>
            <person name="Du C.H."/>
            <person name="Zhou Y.H."/>
            <person name="Cheng J.X."/>
            <person name="Dai P.F."/>
            <person name="Guo W.B."/>
            <person name="Han X.H."/>
            <person name="Huang E.J."/>
            <person name="Li L.F."/>
            <person name="Wei W."/>
            <person name="Gao Y.C."/>
            <person name="Liu J.Z."/>
            <person name="Shao H.Z."/>
            <person name="Wang X."/>
            <person name="Wang C.C."/>
            <person name="Yang T.C."/>
            <person name="Huo Q.B."/>
            <person name="Li W."/>
            <person name="Chen H.Y."/>
            <person name="Chen S.E."/>
            <person name="Zhou L.G."/>
            <person name="Ni X.B."/>
            <person name="Tian J.H."/>
            <person name="Sheng Y."/>
            <person name="Liu T."/>
            <person name="Pan Y.S."/>
            <person name="Xia L.Y."/>
            <person name="Li J."/>
            <person name="Zhao F."/>
            <person name="Cao W.C."/>
        </authorList>
    </citation>
    <scope>NUCLEOTIDE SEQUENCE</scope>
    <source>
        <strain evidence="1">Rmic-2018</strain>
    </source>
</reference>
<proteinExistence type="predicted"/>
<dbReference type="AlphaFoldDB" id="A0A9J6DLR3"/>
<sequence length="249" mass="27814">MIECLRAASPFTLLHEVESFDGVNEKQFGPVYEPWGKESVLVAGMPVAAAEGPGKMDPAQDLLPPMNGTQLMIGHTANEGEYYLAWFFKDWSLAQIGHWPRGFVRIFAERLVLHFFTRPSLGPAWWLYFSGSGYSNVDRYTQTAEFLGDAKVVCPSGVMADLVTRRGGTVYRYVVRATANDVLPQGEGNDTVRVEGDQPSNSTEFYYHHPTHYFDALLTLGGAQALGNKLPEKVLTRSRLLMKRWATFA</sequence>
<accession>A0A9J6DLR3</accession>
<comment type="caution">
    <text evidence="1">The sequence shown here is derived from an EMBL/GenBank/DDBJ whole genome shotgun (WGS) entry which is preliminary data.</text>
</comment>
<evidence type="ECO:0000313" key="1">
    <source>
        <dbReference type="EMBL" id="KAH8022809.1"/>
    </source>
</evidence>
<dbReference type="VEuPathDB" id="VectorBase:LOC119172897"/>
<organism evidence="1 2">
    <name type="scientific">Rhipicephalus microplus</name>
    <name type="common">Cattle tick</name>
    <name type="synonym">Boophilus microplus</name>
    <dbReference type="NCBI Taxonomy" id="6941"/>
    <lineage>
        <taxon>Eukaryota</taxon>
        <taxon>Metazoa</taxon>
        <taxon>Ecdysozoa</taxon>
        <taxon>Arthropoda</taxon>
        <taxon>Chelicerata</taxon>
        <taxon>Arachnida</taxon>
        <taxon>Acari</taxon>
        <taxon>Parasitiformes</taxon>
        <taxon>Ixodida</taxon>
        <taxon>Ixodoidea</taxon>
        <taxon>Ixodidae</taxon>
        <taxon>Rhipicephalinae</taxon>
        <taxon>Rhipicephalus</taxon>
        <taxon>Boophilus</taxon>
    </lineage>
</organism>
<name>A0A9J6DLR3_RHIMP</name>